<dbReference type="SUPFAM" id="SSF51989">
    <property type="entry name" value="Glycosyl hydrolases family 6, cellulases"/>
    <property type="match status" value="1"/>
</dbReference>
<dbReference type="Proteomes" id="UP000613840">
    <property type="component" value="Unassembled WGS sequence"/>
</dbReference>
<evidence type="ECO:0000256" key="1">
    <source>
        <dbReference type="ARBA" id="ARBA00022729"/>
    </source>
</evidence>
<dbReference type="EC" id="3.2.1.-" evidence="9"/>
<name>A0A917S5H4_9ACTN</name>
<dbReference type="PROSITE" id="PS00655">
    <property type="entry name" value="GLYCOSYL_HYDROL_F6_1"/>
    <property type="match status" value="1"/>
</dbReference>
<dbReference type="GO" id="GO:0004553">
    <property type="term" value="F:hydrolase activity, hydrolyzing O-glycosyl compounds"/>
    <property type="evidence" value="ECO:0007669"/>
    <property type="project" value="InterPro"/>
</dbReference>
<dbReference type="PRINTS" id="PR00733">
    <property type="entry name" value="GLHYDRLASE6"/>
</dbReference>
<gene>
    <name evidence="11" type="ORF">GCM10011575_17560</name>
</gene>
<dbReference type="InterPro" id="IPR036434">
    <property type="entry name" value="Beta_cellobiohydrolase_sf"/>
</dbReference>
<feature type="domain" description="DUF5648" evidence="10">
    <location>
        <begin position="3"/>
        <end position="121"/>
    </location>
</feature>
<dbReference type="InterPro" id="IPR043708">
    <property type="entry name" value="DUF5648"/>
</dbReference>
<evidence type="ECO:0000256" key="4">
    <source>
        <dbReference type="ARBA" id="ARBA00023157"/>
    </source>
</evidence>
<dbReference type="AlphaFoldDB" id="A0A917S5H4"/>
<organism evidence="11 12">
    <name type="scientific">Microlunatus endophyticus</name>
    <dbReference type="NCBI Taxonomy" id="1716077"/>
    <lineage>
        <taxon>Bacteria</taxon>
        <taxon>Bacillati</taxon>
        <taxon>Actinomycetota</taxon>
        <taxon>Actinomycetes</taxon>
        <taxon>Propionibacteriales</taxon>
        <taxon>Propionibacteriaceae</taxon>
        <taxon>Microlunatus</taxon>
    </lineage>
</organism>
<dbReference type="EMBL" id="BMMZ01000003">
    <property type="protein sequence ID" value="GGL59467.1"/>
    <property type="molecule type" value="Genomic_DNA"/>
</dbReference>
<evidence type="ECO:0000256" key="8">
    <source>
        <dbReference type="PROSITE-ProRule" id="PRU10056"/>
    </source>
</evidence>
<dbReference type="PANTHER" id="PTHR34876">
    <property type="match status" value="1"/>
</dbReference>
<reference evidence="11" key="1">
    <citation type="journal article" date="2014" name="Int. J. Syst. Evol. Microbiol.">
        <title>Complete genome sequence of Corynebacterium casei LMG S-19264T (=DSM 44701T), isolated from a smear-ripened cheese.</title>
        <authorList>
            <consortium name="US DOE Joint Genome Institute (JGI-PGF)"/>
            <person name="Walter F."/>
            <person name="Albersmeier A."/>
            <person name="Kalinowski J."/>
            <person name="Ruckert C."/>
        </authorList>
    </citation>
    <scope>NUCLEOTIDE SEQUENCE</scope>
    <source>
        <strain evidence="11">CGMCC 4.7306</strain>
    </source>
</reference>
<feature type="active site" evidence="8">
    <location>
        <position position="214"/>
    </location>
</feature>
<dbReference type="GO" id="GO:0030245">
    <property type="term" value="P:cellulose catabolic process"/>
    <property type="evidence" value="ECO:0007669"/>
    <property type="project" value="UniProtKB-KW"/>
</dbReference>
<keyword evidence="5 9" id="KW-0119">Carbohydrate metabolism</keyword>
<keyword evidence="3 9" id="KW-0136">Cellulose degradation</keyword>
<keyword evidence="6 9" id="KW-0326">Glycosidase</keyword>
<accession>A0A917S5H4</accession>
<keyword evidence="4" id="KW-1015">Disulfide bond</keyword>
<dbReference type="Gene3D" id="3.20.20.40">
    <property type="entry name" value="1, 4-beta cellobiohydrolase"/>
    <property type="match status" value="1"/>
</dbReference>
<comment type="similarity">
    <text evidence="9">Belongs to the glycosyl hydrolase family 6.</text>
</comment>
<dbReference type="InterPro" id="IPR001524">
    <property type="entry name" value="Glyco_hydro_6_CS"/>
</dbReference>
<keyword evidence="12" id="KW-1185">Reference proteome</keyword>
<reference evidence="11" key="2">
    <citation type="submission" date="2020-09" db="EMBL/GenBank/DDBJ databases">
        <authorList>
            <person name="Sun Q."/>
            <person name="Zhou Y."/>
        </authorList>
    </citation>
    <scope>NUCLEOTIDE SEQUENCE</scope>
    <source>
        <strain evidence="11">CGMCC 4.7306</strain>
    </source>
</reference>
<evidence type="ECO:0000259" key="10">
    <source>
        <dbReference type="Pfam" id="PF18885"/>
    </source>
</evidence>
<comment type="caution">
    <text evidence="11">The sequence shown here is derived from an EMBL/GenBank/DDBJ whole genome shotgun (WGS) entry which is preliminary data.</text>
</comment>
<dbReference type="PANTHER" id="PTHR34876:SF4">
    <property type="entry name" value="1,4-BETA-D-GLUCAN CELLOBIOHYDROLASE C-RELATED"/>
    <property type="match status" value="1"/>
</dbReference>
<evidence type="ECO:0000256" key="3">
    <source>
        <dbReference type="ARBA" id="ARBA00023001"/>
    </source>
</evidence>
<evidence type="ECO:0000256" key="6">
    <source>
        <dbReference type="ARBA" id="ARBA00023295"/>
    </source>
</evidence>
<sequence>MITTNAADAAKSLGSGFTRDLGQPFNVSTEPQPGLGAVHELTKHATGDRLYTANTDEITQAVDDGYRDTGIAFYAFAGQPDCGTTQIFRMVKRHRSQYPATTDARSSLAESGWSEASVAFSARLNDSWSWPTTTGKGPLDQPPYLYQHSKAWTAYQDASDASTRQLLYQIAATPTAVWLGGSPDEQAGIDAIETKAVSQHTTPEFVLYAIPKRDCGGYAAGGLGGPSAYESWIRQVRAGIAGRPTVVIAEPDAIGMSCLGTAARNDRIAMLRYAVQTLSKDPNTWVYLHAGSSQLKPAQVVPTLLQIGLQGARGLAINVSSYGSTQKEMQYGDQLLEDLAQHGVHGLHYVIDTSRNGLGRAPAGSADAAHSFCNQRGRALGQRPTPVTGNPNVDAFLWIKPPGETDGGCFPGDAASGWFQSYALDLVQRSLAHQTISELPLPR</sequence>
<proteinExistence type="inferred from homology"/>
<keyword evidence="1" id="KW-0732">Signal</keyword>
<dbReference type="InterPro" id="IPR016288">
    <property type="entry name" value="Beta_cellobiohydrolase"/>
</dbReference>
<keyword evidence="7 9" id="KW-0624">Polysaccharide degradation</keyword>
<evidence type="ECO:0000313" key="12">
    <source>
        <dbReference type="Proteomes" id="UP000613840"/>
    </source>
</evidence>
<evidence type="ECO:0000256" key="7">
    <source>
        <dbReference type="ARBA" id="ARBA00023326"/>
    </source>
</evidence>
<dbReference type="RefSeq" id="WP_188894794.1">
    <property type="nucleotide sequence ID" value="NZ_BMMZ01000003.1"/>
</dbReference>
<evidence type="ECO:0000256" key="2">
    <source>
        <dbReference type="ARBA" id="ARBA00022801"/>
    </source>
</evidence>
<keyword evidence="2 9" id="KW-0378">Hydrolase</keyword>
<dbReference type="Pfam" id="PF01341">
    <property type="entry name" value="Glyco_hydro_6"/>
    <property type="match status" value="1"/>
</dbReference>
<dbReference type="Pfam" id="PF18885">
    <property type="entry name" value="DUF5648"/>
    <property type="match status" value="1"/>
</dbReference>
<evidence type="ECO:0000256" key="9">
    <source>
        <dbReference type="RuleBase" id="RU361186"/>
    </source>
</evidence>
<evidence type="ECO:0000313" key="11">
    <source>
        <dbReference type="EMBL" id="GGL59467.1"/>
    </source>
</evidence>
<evidence type="ECO:0000256" key="5">
    <source>
        <dbReference type="ARBA" id="ARBA00023277"/>
    </source>
</evidence>
<protein>
    <recommendedName>
        <fullName evidence="9">Glucanase</fullName>
        <ecNumber evidence="9">3.2.1.-</ecNumber>
    </recommendedName>
</protein>